<feature type="transmembrane region" description="Helical" evidence="8">
    <location>
        <begin position="299"/>
        <end position="321"/>
    </location>
</feature>
<sequence length="410" mass="45338">MGIKDIRARQNYTLFIILYFFIYMGDVPGGTYLPLYLKSIGLQEASIGAILAIAPMMAMFVQPLWGIITDISKSKNSVLMIMLLGASLFFFLIPHIPNSSIALLIGLIVLYNIFRSSTHGITDTIALEYLDTVKAKYGLVRMSGTVGYAMMSIIAGIIAAKRLENIFWLFAVPSASAAVLLLILPNVEGHYKKNSPVNFTSLFKQKELLLLTGIGLLFQSTSGFFHSFYSIYFTNDLGGSLQMLGIITSFSAFAEIPFLIFSDSLVRKFGIRSLMLCACFIGAVRWILTALVSTPEMQFFVQLLHGMNSIVFMFCMAVYINQSVPKEIKASGQTFYAFLVGIGSRVIGSWIGGILTTYISKKLIFLANGLLLLAVLVAISFLMRKHQTKRIRNTPKNEVSDYGTVSSISH</sequence>
<dbReference type="RefSeq" id="WP_244771858.1">
    <property type="nucleotide sequence ID" value="NZ_CP094929.1"/>
</dbReference>
<dbReference type="EMBL" id="CP094929">
    <property type="protein sequence ID" value="UOM50467.1"/>
    <property type="molecule type" value="Genomic_DNA"/>
</dbReference>
<protein>
    <submittedName>
        <fullName evidence="10">MFS transporter</fullName>
    </submittedName>
</protein>
<dbReference type="Gene3D" id="1.20.1250.20">
    <property type="entry name" value="MFS general substrate transporter like domains"/>
    <property type="match status" value="2"/>
</dbReference>
<gene>
    <name evidence="10" type="ORF">MUG09_12970</name>
</gene>
<accession>A0ABY4D9D8</accession>
<dbReference type="PROSITE" id="PS50850">
    <property type="entry name" value="MFS"/>
    <property type="match status" value="1"/>
</dbReference>
<evidence type="ECO:0000256" key="6">
    <source>
        <dbReference type="ARBA" id="ARBA00022989"/>
    </source>
</evidence>
<organism evidence="10 11">
    <name type="scientific">Sphaerochaeta associata</name>
    <dbReference type="NCBI Taxonomy" id="1129264"/>
    <lineage>
        <taxon>Bacteria</taxon>
        <taxon>Pseudomonadati</taxon>
        <taxon>Spirochaetota</taxon>
        <taxon>Spirochaetia</taxon>
        <taxon>Spirochaetales</taxon>
        <taxon>Sphaerochaetaceae</taxon>
        <taxon>Sphaerochaeta</taxon>
    </lineage>
</organism>
<dbReference type="InterPro" id="IPR036259">
    <property type="entry name" value="MFS_trans_sf"/>
</dbReference>
<feature type="transmembrane region" description="Helical" evidence="8">
    <location>
        <begin position="139"/>
        <end position="160"/>
    </location>
</feature>
<keyword evidence="4" id="KW-0997">Cell inner membrane</keyword>
<evidence type="ECO:0000259" key="9">
    <source>
        <dbReference type="PROSITE" id="PS50850"/>
    </source>
</evidence>
<feature type="domain" description="Major facilitator superfamily (MFS) profile" evidence="9">
    <location>
        <begin position="208"/>
        <end position="410"/>
    </location>
</feature>
<feature type="transmembrane region" description="Helical" evidence="8">
    <location>
        <begin position="208"/>
        <end position="229"/>
    </location>
</feature>
<feature type="transmembrane region" description="Helical" evidence="8">
    <location>
        <begin position="100"/>
        <end position="118"/>
    </location>
</feature>
<keyword evidence="6 8" id="KW-1133">Transmembrane helix</keyword>
<dbReference type="Proteomes" id="UP000829708">
    <property type="component" value="Chromosome"/>
</dbReference>
<feature type="transmembrane region" description="Helical" evidence="8">
    <location>
        <begin position="45"/>
        <end position="65"/>
    </location>
</feature>
<reference evidence="11" key="1">
    <citation type="journal article" date="2024" name="J Bioinform Genom">
        <title>Complete genome sequence of the type strain bacterium Sphaerochaeta associata GLS2t (VKM B-2742)t.</title>
        <authorList>
            <person name="Troshina O.Y."/>
            <person name="Tepeeva A.N."/>
            <person name="Arzamasceva V.O."/>
            <person name="Whitman W.B."/>
            <person name="Varghese N."/>
            <person name="Shapiro N."/>
            <person name="Woyke T."/>
            <person name="Kripides N.C."/>
            <person name="Vasilenko O.V."/>
        </authorList>
    </citation>
    <scope>NUCLEOTIDE SEQUENCE [LARGE SCALE GENOMIC DNA]</scope>
    <source>
        <strain evidence="11">GLS2T</strain>
    </source>
</reference>
<evidence type="ECO:0000256" key="5">
    <source>
        <dbReference type="ARBA" id="ARBA00022692"/>
    </source>
</evidence>
<feature type="transmembrane region" description="Helical" evidence="8">
    <location>
        <begin position="333"/>
        <end position="351"/>
    </location>
</feature>
<dbReference type="Pfam" id="PF12832">
    <property type="entry name" value="MFS_1_like"/>
    <property type="match status" value="1"/>
</dbReference>
<evidence type="ECO:0000256" key="7">
    <source>
        <dbReference type="ARBA" id="ARBA00023136"/>
    </source>
</evidence>
<feature type="transmembrane region" description="Helical" evidence="8">
    <location>
        <begin position="363"/>
        <end position="383"/>
    </location>
</feature>
<dbReference type="InterPro" id="IPR024989">
    <property type="entry name" value="MFS_assoc_dom"/>
</dbReference>
<evidence type="ECO:0000313" key="11">
    <source>
        <dbReference type="Proteomes" id="UP000829708"/>
    </source>
</evidence>
<feature type="transmembrane region" description="Helical" evidence="8">
    <location>
        <begin position="77"/>
        <end position="94"/>
    </location>
</feature>
<dbReference type="PANTHER" id="PTHR23522:SF10">
    <property type="entry name" value="3-PHENYLPROPIONIC ACID TRANSPORTER-RELATED"/>
    <property type="match status" value="1"/>
</dbReference>
<keyword evidence="7 8" id="KW-0472">Membrane</keyword>
<dbReference type="SUPFAM" id="SSF103473">
    <property type="entry name" value="MFS general substrate transporter"/>
    <property type="match status" value="1"/>
</dbReference>
<feature type="transmembrane region" description="Helical" evidence="8">
    <location>
        <begin position="166"/>
        <end position="187"/>
    </location>
</feature>
<comment type="subcellular location">
    <subcellularLocation>
        <location evidence="1">Cell inner membrane</location>
        <topology evidence="1">Multi-pass membrane protein</topology>
    </subcellularLocation>
</comment>
<evidence type="ECO:0000256" key="2">
    <source>
        <dbReference type="ARBA" id="ARBA00022448"/>
    </source>
</evidence>
<evidence type="ECO:0000256" key="4">
    <source>
        <dbReference type="ARBA" id="ARBA00022519"/>
    </source>
</evidence>
<evidence type="ECO:0000256" key="3">
    <source>
        <dbReference type="ARBA" id="ARBA00022475"/>
    </source>
</evidence>
<keyword evidence="11" id="KW-1185">Reference proteome</keyword>
<feature type="transmembrane region" description="Helical" evidence="8">
    <location>
        <begin position="241"/>
        <end position="261"/>
    </location>
</feature>
<evidence type="ECO:0000256" key="8">
    <source>
        <dbReference type="SAM" id="Phobius"/>
    </source>
</evidence>
<dbReference type="PANTHER" id="PTHR23522">
    <property type="entry name" value="BLL5896 PROTEIN"/>
    <property type="match status" value="1"/>
</dbReference>
<keyword evidence="2" id="KW-0813">Transport</keyword>
<name>A0ABY4D9D8_9SPIR</name>
<feature type="transmembrane region" description="Helical" evidence="8">
    <location>
        <begin position="273"/>
        <end position="293"/>
    </location>
</feature>
<evidence type="ECO:0000313" key="10">
    <source>
        <dbReference type="EMBL" id="UOM50467.1"/>
    </source>
</evidence>
<keyword evidence="3" id="KW-1003">Cell membrane</keyword>
<proteinExistence type="predicted"/>
<dbReference type="InterPro" id="IPR020846">
    <property type="entry name" value="MFS_dom"/>
</dbReference>
<evidence type="ECO:0000256" key="1">
    <source>
        <dbReference type="ARBA" id="ARBA00004429"/>
    </source>
</evidence>
<keyword evidence="5 8" id="KW-0812">Transmembrane</keyword>
<feature type="transmembrane region" description="Helical" evidence="8">
    <location>
        <begin position="12"/>
        <end position="33"/>
    </location>
</feature>